<evidence type="ECO:0000313" key="1">
    <source>
        <dbReference type="EMBL" id="GIX69834.1"/>
    </source>
</evidence>
<dbReference type="AlphaFoldDB" id="A0AAV4MBR0"/>
<comment type="caution">
    <text evidence="1">The sequence shown here is derived from an EMBL/GenBank/DDBJ whole genome shotgun (WGS) entry which is preliminary data.</text>
</comment>
<sequence>MKPALSIQTHLILNEIKYQMKSSINQVYHQLFSFWVQMQSNGLFPIWANSSSTEGSMQISFDVMKPYFQAQNSSCLRSFDEDIMFINEDIMFIDEDIMFIDEDKHDEDIIFIDEDKHAEDNMFIDEDKHLQQHVNESEIKLE</sequence>
<keyword evidence="2" id="KW-1185">Reference proteome</keyword>
<evidence type="ECO:0000313" key="2">
    <source>
        <dbReference type="Proteomes" id="UP001054837"/>
    </source>
</evidence>
<dbReference type="EMBL" id="BPLQ01000307">
    <property type="protein sequence ID" value="GIX69834.1"/>
    <property type="molecule type" value="Genomic_DNA"/>
</dbReference>
<reference evidence="1 2" key="1">
    <citation type="submission" date="2021-06" db="EMBL/GenBank/DDBJ databases">
        <title>Caerostris darwini draft genome.</title>
        <authorList>
            <person name="Kono N."/>
            <person name="Arakawa K."/>
        </authorList>
    </citation>
    <scope>NUCLEOTIDE SEQUENCE [LARGE SCALE GENOMIC DNA]</scope>
</reference>
<protein>
    <submittedName>
        <fullName evidence="1">Uncharacterized protein</fullName>
    </submittedName>
</protein>
<organism evidence="1 2">
    <name type="scientific">Caerostris darwini</name>
    <dbReference type="NCBI Taxonomy" id="1538125"/>
    <lineage>
        <taxon>Eukaryota</taxon>
        <taxon>Metazoa</taxon>
        <taxon>Ecdysozoa</taxon>
        <taxon>Arthropoda</taxon>
        <taxon>Chelicerata</taxon>
        <taxon>Arachnida</taxon>
        <taxon>Araneae</taxon>
        <taxon>Araneomorphae</taxon>
        <taxon>Entelegynae</taxon>
        <taxon>Araneoidea</taxon>
        <taxon>Araneidae</taxon>
        <taxon>Caerostris</taxon>
    </lineage>
</organism>
<proteinExistence type="predicted"/>
<accession>A0AAV4MBR0</accession>
<dbReference type="Proteomes" id="UP001054837">
    <property type="component" value="Unassembled WGS sequence"/>
</dbReference>
<name>A0AAV4MBR0_9ARAC</name>
<gene>
    <name evidence="1" type="ORF">CDAR_17791</name>
</gene>